<organism evidence="5 6">
    <name type="scientific">Candidatus Berkelbacteria bacterium CG1_02_42_45</name>
    <dbReference type="NCBI Taxonomy" id="1805036"/>
    <lineage>
        <taxon>Bacteria</taxon>
        <taxon>Candidatus Berkelbacteria</taxon>
    </lineage>
</organism>
<dbReference type="PANTHER" id="PTHR34216:SF3">
    <property type="entry name" value="POLY-BETA-1,6-N-ACETYL-D-GLUCOSAMINE N-DEACETYLASE"/>
    <property type="match status" value="1"/>
</dbReference>
<dbReference type="PROSITE" id="PS51677">
    <property type="entry name" value="NODB"/>
    <property type="match status" value="1"/>
</dbReference>
<proteinExistence type="predicted"/>
<dbReference type="InterPro" id="IPR011330">
    <property type="entry name" value="Glyco_hydro/deAcase_b/a-brl"/>
</dbReference>
<evidence type="ECO:0000313" key="5">
    <source>
        <dbReference type="EMBL" id="OIN89071.1"/>
    </source>
</evidence>
<keyword evidence="2" id="KW-0732">Signal</keyword>
<dbReference type="EMBL" id="MNUJ01000051">
    <property type="protein sequence ID" value="OIN89071.1"/>
    <property type="molecule type" value="Genomic_DNA"/>
</dbReference>
<dbReference type="GO" id="GO:0005975">
    <property type="term" value="P:carbohydrate metabolic process"/>
    <property type="evidence" value="ECO:0007669"/>
    <property type="project" value="InterPro"/>
</dbReference>
<dbReference type="InterPro" id="IPR002509">
    <property type="entry name" value="NODB_dom"/>
</dbReference>
<comment type="caution">
    <text evidence="5">The sequence shown here is derived from an EMBL/GenBank/DDBJ whole genome shotgun (WGS) entry which is preliminary data.</text>
</comment>
<reference evidence="5 6" key="1">
    <citation type="journal article" date="2016" name="Environ. Microbiol.">
        <title>Genomic resolution of a cold subsurface aquifer community provides metabolic insights for novel microbes adapted to high CO concentrations.</title>
        <authorList>
            <person name="Probst A.J."/>
            <person name="Castelle C.J."/>
            <person name="Singh A."/>
            <person name="Brown C.T."/>
            <person name="Anantharaman K."/>
            <person name="Sharon I."/>
            <person name="Hug L.A."/>
            <person name="Burstein D."/>
            <person name="Emerson J.B."/>
            <person name="Thomas B.C."/>
            <person name="Banfield J.F."/>
        </authorList>
    </citation>
    <scope>NUCLEOTIDE SEQUENCE [LARGE SCALE GENOMIC DNA]</scope>
    <source>
        <strain evidence="5">CG1_02_42_45</strain>
    </source>
</reference>
<dbReference type="AlphaFoldDB" id="A0A1J4RQC2"/>
<dbReference type="Proteomes" id="UP000182753">
    <property type="component" value="Unassembled WGS sequence"/>
</dbReference>
<dbReference type="Gene3D" id="3.20.20.370">
    <property type="entry name" value="Glycoside hydrolase/deacetylase"/>
    <property type="match status" value="1"/>
</dbReference>
<protein>
    <recommendedName>
        <fullName evidence="4">NodB homology domain-containing protein</fullName>
    </recommendedName>
</protein>
<dbReference type="GO" id="GO:0016810">
    <property type="term" value="F:hydrolase activity, acting on carbon-nitrogen (but not peptide) bonds"/>
    <property type="evidence" value="ECO:0007669"/>
    <property type="project" value="InterPro"/>
</dbReference>
<accession>A0A1J4RQC2</accession>
<sequence length="286" mass="31782">MKRLTTKIVIIAIAALVVVGIAAYFIWNKIKADTTNYSQVVTGEDIQTTKAVESPEPDTRSEVAVPILMYHHIRNYNDPNNKIGTNLSVPPENFKAQIDYLKSAGFSTITFSDFIAYPAKKLPEKPVILSFDDGYQDAFDYAYKPLLANGQVGVFFVIVNFLDRPDHMTKIEAAEMADSGMEIGSHTLDHPDLTKLTSEKLTSELSESKSILENLTGKKVISFCYPTGQHNDFVDAAARDTGYLVATTTQMAISSTSENKFTLSRLRINPNDSLTYFADKIVNYKP</sequence>
<name>A0A1J4RQC2_9BACT</name>
<dbReference type="PANTHER" id="PTHR34216">
    <property type="match status" value="1"/>
</dbReference>
<evidence type="ECO:0000256" key="1">
    <source>
        <dbReference type="ARBA" id="ARBA00004613"/>
    </source>
</evidence>
<feature type="transmembrane region" description="Helical" evidence="3">
    <location>
        <begin position="7"/>
        <end position="27"/>
    </location>
</feature>
<feature type="domain" description="NodB homology" evidence="4">
    <location>
        <begin position="125"/>
        <end position="286"/>
    </location>
</feature>
<evidence type="ECO:0000259" key="4">
    <source>
        <dbReference type="PROSITE" id="PS51677"/>
    </source>
</evidence>
<dbReference type="SUPFAM" id="SSF88713">
    <property type="entry name" value="Glycoside hydrolase/deacetylase"/>
    <property type="match status" value="1"/>
</dbReference>
<dbReference type="CDD" id="cd10918">
    <property type="entry name" value="CE4_NodB_like_5s_6s"/>
    <property type="match status" value="1"/>
</dbReference>
<keyword evidence="3" id="KW-0472">Membrane</keyword>
<evidence type="ECO:0000313" key="6">
    <source>
        <dbReference type="Proteomes" id="UP000182753"/>
    </source>
</evidence>
<dbReference type="Pfam" id="PF01522">
    <property type="entry name" value="Polysacc_deac_1"/>
    <property type="match status" value="1"/>
</dbReference>
<evidence type="ECO:0000256" key="2">
    <source>
        <dbReference type="ARBA" id="ARBA00022729"/>
    </source>
</evidence>
<dbReference type="InterPro" id="IPR051398">
    <property type="entry name" value="Polysacch_Deacetylase"/>
</dbReference>
<evidence type="ECO:0000256" key="3">
    <source>
        <dbReference type="SAM" id="Phobius"/>
    </source>
</evidence>
<keyword evidence="3" id="KW-1133">Transmembrane helix</keyword>
<keyword evidence="3" id="KW-0812">Transmembrane</keyword>
<dbReference type="GO" id="GO:0005576">
    <property type="term" value="C:extracellular region"/>
    <property type="evidence" value="ECO:0007669"/>
    <property type="project" value="UniProtKB-SubCell"/>
</dbReference>
<gene>
    <name evidence="5" type="ORF">AUJ40_02475</name>
</gene>
<comment type="subcellular location">
    <subcellularLocation>
        <location evidence="1">Secreted</location>
    </subcellularLocation>
</comment>